<dbReference type="NCBIfam" id="TIGR00756">
    <property type="entry name" value="PPR"/>
    <property type="match status" value="1"/>
</dbReference>
<protein>
    <recommendedName>
        <fullName evidence="9">Pentatricopeptide repeat-containing protein</fullName>
    </recommendedName>
</protein>
<evidence type="ECO:0000256" key="3">
    <source>
        <dbReference type="ARBA" id="ARBA00022552"/>
    </source>
</evidence>
<keyword evidence="5" id="KW-0539">Nucleus</keyword>
<evidence type="ECO:0000313" key="7">
    <source>
        <dbReference type="EMBL" id="CAE6053182.1"/>
    </source>
</evidence>
<dbReference type="GO" id="GO:0032040">
    <property type="term" value="C:small-subunit processome"/>
    <property type="evidence" value="ECO:0007669"/>
    <property type="project" value="InterPro"/>
</dbReference>
<dbReference type="Gene3D" id="1.25.40.10">
    <property type="entry name" value="Tetratricopeptide repeat domain"/>
    <property type="match status" value="2"/>
</dbReference>
<dbReference type="Pfam" id="PF01535">
    <property type="entry name" value="PPR"/>
    <property type="match status" value="2"/>
</dbReference>
<evidence type="ECO:0000256" key="5">
    <source>
        <dbReference type="ARBA" id="ARBA00023242"/>
    </source>
</evidence>
<sequence length="228" mass="25855">MITKRGMAFDLVLSTSLIDMYAKAGDITSASCVFNLMPMKNPASWNSMIGDEFKKLIERGYKPDQVTFTNLLSACAHAGLVEEGEKQFMLMSRLGIAAEKEHYAYCIHVWSSVKLVTAEGISRLRREHPAAYDDSFRLTIGEVGKIRVMRIAKDPRFERLPCVHKGTYADDCLVDRVTQHKCFIVATCDRDLKRRIRKIPGVPIMYVTRRKYSIEKLPEATLGGAPRY</sequence>
<accession>A0A8S2A9F5</accession>
<dbReference type="PROSITE" id="PS51375">
    <property type="entry name" value="PPR"/>
    <property type="match status" value="1"/>
</dbReference>
<evidence type="ECO:0000256" key="4">
    <source>
        <dbReference type="ARBA" id="ARBA00022737"/>
    </source>
</evidence>
<keyword evidence="8" id="KW-1185">Reference proteome</keyword>
<gene>
    <name evidence="7" type="ORF">AARE701A_LOCUS11571</name>
</gene>
<dbReference type="GO" id="GO:0006364">
    <property type="term" value="P:rRNA processing"/>
    <property type="evidence" value="ECO:0007669"/>
    <property type="project" value="UniProtKB-KW"/>
</dbReference>
<dbReference type="InterPro" id="IPR006984">
    <property type="entry name" value="Fcf1/UTP23"/>
</dbReference>
<feature type="repeat" description="PPR" evidence="6">
    <location>
        <begin position="64"/>
        <end position="98"/>
    </location>
</feature>
<dbReference type="InterPro" id="IPR011990">
    <property type="entry name" value="TPR-like_helical_dom_sf"/>
</dbReference>
<dbReference type="Gene3D" id="3.40.50.1010">
    <property type="entry name" value="5'-nuclease"/>
    <property type="match status" value="1"/>
</dbReference>
<evidence type="ECO:0000256" key="1">
    <source>
        <dbReference type="ARBA" id="ARBA00004604"/>
    </source>
</evidence>
<keyword evidence="2" id="KW-0690">Ribosome biogenesis</keyword>
<organism evidence="7 8">
    <name type="scientific">Arabidopsis arenosa</name>
    <name type="common">Sand rock-cress</name>
    <name type="synonym">Cardaminopsis arenosa</name>
    <dbReference type="NCBI Taxonomy" id="38785"/>
    <lineage>
        <taxon>Eukaryota</taxon>
        <taxon>Viridiplantae</taxon>
        <taxon>Streptophyta</taxon>
        <taxon>Embryophyta</taxon>
        <taxon>Tracheophyta</taxon>
        <taxon>Spermatophyta</taxon>
        <taxon>Magnoliopsida</taxon>
        <taxon>eudicotyledons</taxon>
        <taxon>Gunneridae</taxon>
        <taxon>Pentapetalae</taxon>
        <taxon>rosids</taxon>
        <taxon>malvids</taxon>
        <taxon>Brassicales</taxon>
        <taxon>Brassicaceae</taxon>
        <taxon>Camelineae</taxon>
        <taxon>Arabidopsis</taxon>
    </lineage>
</organism>
<dbReference type="AlphaFoldDB" id="A0A8S2A9F5"/>
<dbReference type="InterPro" id="IPR002885">
    <property type="entry name" value="PPR_rpt"/>
</dbReference>
<dbReference type="SUPFAM" id="SSF88723">
    <property type="entry name" value="PIN domain-like"/>
    <property type="match status" value="1"/>
</dbReference>
<dbReference type="Pfam" id="PF04900">
    <property type="entry name" value="Fcf1"/>
    <property type="match status" value="1"/>
</dbReference>
<dbReference type="Proteomes" id="UP000682877">
    <property type="component" value="Chromosome 4"/>
</dbReference>
<name>A0A8S2A9F5_ARAAE</name>
<evidence type="ECO:0000313" key="8">
    <source>
        <dbReference type="Proteomes" id="UP000682877"/>
    </source>
</evidence>
<dbReference type="EMBL" id="LR999454">
    <property type="protein sequence ID" value="CAE6053182.1"/>
    <property type="molecule type" value="Genomic_DNA"/>
</dbReference>
<evidence type="ECO:0008006" key="9">
    <source>
        <dbReference type="Google" id="ProtNLM"/>
    </source>
</evidence>
<evidence type="ECO:0000256" key="6">
    <source>
        <dbReference type="PROSITE-ProRule" id="PRU00708"/>
    </source>
</evidence>
<keyword evidence="4" id="KW-0677">Repeat</keyword>
<keyword evidence="3" id="KW-0698">rRNA processing</keyword>
<proteinExistence type="predicted"/>
<dbReference type="PANTHER" id="PTHR12416">
    <property type="entry name" value="RRNA-PROCESSING PROTEIN UTP23 HOMOLOG"/>
    <property type="match status" value="1"/>
</dbReference>
<comment type="subcellular location">
    <subcellularLocation>
        <location evidence="1">Nucleus</location>
        <location evidence="1">Nucleolus</location>
    </subcellularLocation>
</comment>
<evidence type="ECO:0000256" key="2">
    <source>
        <dbReference type="ARBA" id="ARBA00022517"/>
    </source>
</evidence>
<reference evidence="7" key="1">
    <citation type="submission" date="2021-01" db="EMBL/GenBank/DDBJ databases">
        <authorList>
            <person name="Bezrukov I."/>
        </authorList>
    </citation>
    <scope>NUCLEOTIDE SEQUENCE</scope>
</reference>
<dbReference type="InterPro" id="IPR029060">
    <property type="entry name" value="PIN-like_dom_sf"/>
</dbReference>